<dbReference type="PANTHER" id="PTHR22990">
    <property type="entry name" value="F-BOX ONLY PROTEIN"/>
    <property type="match status" value="1"/>
</dbReference>
<dbReference type="PANTHER" id="PTHR22990:SF15">
    <property type="entry name" value="F-BOX ONLY PROTEIN 10"/>
    <property type="match status" value="1"/>
</dbReference>
<evidence type="ECO:0000256" key="4">
    <source>
        <dbReference type="SAM" id="MobiDB-lite"/>
    </source>
</evidence>
<gene>
    <name evidence="6" type="ORF">CYMTET_39042</name>
</gene>
<dbReference type="Proteomes" id="UP001190700">
    <property type="component" value="Unassembled WGS sequence"/>
</dbReference>
<dbReference type="GO" id="GO:0006511">
    <property type="term" value="P:ubiquitin-dependent protein catabolic process"/>
    <property type="evidence" value="ECO:0007669"/>
    <property type="project" value="TreeGrafter"/>
</dbReference>
<feature type="region of interest" description="Disordered" evidence="4">
    <location>
        <begin position="164"/>
        <end position="259"/>
    </location>
</feature>
<keyword evidence="2" id="KW-0677">Repeat</keyword>
<organism evidence="6 7">
    <name type="scientific">Cymbomonas tetramitiformis</name>
    <dbReference type="NCBI Taxonomy" id="36881"/>
    <lineage>
        <taxon>Eukaryota</taxon>
        <taxon>Viridiplantae</taxon>
        <taxon>Chlorophyta</taxon>
        <taxon>Pyramimonadophyceae</taxon>
        <taxon>Pyramimonadales</taxon>
        <taxon>Pyramimonadaceae</taxon>
        <taxon>Cymbomonas</taxon>
    </lineage>
</organism>
<evidence type="ECO:0000259" key="5">
    <source>
        <dbReference type="Pfam" id="PF13229"/>
    </source>
</evidence>
<dbReference type="Gene3D" id="2.160.20.10">
    <property type="entry name" value="Single-stranded right-handed beta-helix, Pectin lyase-like"/>
    <property type="match status" value="2"/>
</dbReference>
<dbReference type="InterPro" id="IPR011050">
    <property type="entry name" value="Pectin_lyase_fold/virulence"/>
</dbReference>
<dbReference type="NCBIfam" id="TIGR03804">
    <property type="entry name" value="para_beta_helix"/>
    <property type="match status" value="3"/>
</dbReference>
<dbReference type="SMART" id="SM00710">
    <property type="entry name" value="PbH1"/>
    <property type="match status" value="9"/>
</dbReference>
<dbReference type="AlphaFoldDB" id="A0AAE0CAU9"/>
<dbReference type="InterPro" id="IPR051550">
    <property type="entry name" value="SCF-Subunits/Alg-Epimerases"/>
</dbReference>
<sequence length="610" mass="66605">MALAYLYLGQSINAKIAELGEGATIELEPGVYRESIRLEKSVHIRASSRSGDENPTHIIGEFGKPTIVVATNTPCSLTGVVLSHARSSYSGRQSRCKQEAYACVVVGPAVEVEGTEASIRKPLPLKSTSEWHIHSASHKRESVEREELDSVGVNLLTKQIPGKWRRRMSSLNPRMSQGEEEPLSDRQPRSSIGRQSRTSRVSTDKQTALPAISRVARVSSTSNGLGSGRAEITPKVAPSPKPIARPNKNRRGSALGKPTSSFEMHKCTVKLDCPDMTGVFVYGTKDSLVVRVVNSTVQGGLWGLEAVDEAKVETHKSNFMGNRKGGCRASPKASLTLGQNKIHDNRIGVEMEGTGALIDTEVHDNDIHGVVVRRVSGVIFRNSHIHSNKQNGVLILDQSTPLLEDCTIYDNNYQGVCVRDESNPVIKRTKVHSNKKVGILLTDRSTGTFDACEVCSNERQGILVAERSNPKLKRLKVHGNIEDGIELTDAATGYFEDCEVYENERQGCLVEESSNPVFKNLKTFENRLAGIYISDCGAGKFENCTVQSNKQDGFCIAGSACPKVTYPKLVGNKWGGIWLKDKATCTFEQVDAHDNGFLGERIGGISRCSL</sequence>
<keyword evidence="7" id="KW-1185">Reference proteome</keyword>
<dbReference type="InterPro" id="IPR006626">
    <property type="entry name" value="PbH1"/>
</dbReference>
<dbReference type="InterPro" id="IPR012334">
    <property type="entry name" value="Pectin_lyas_fold"/>
</dbReference>
<keyword evidence="3" id="KW-0833">Ubl conjugation pathway</keyword>
<proteinExistence type="predicted"/>
<dbReference type="SUPFAM" id="SSF51126">
    <property type="entry name" value="Pectin lyase-like"/>
    <property type="match status" value="2"/>
</dbReference>
<evidence type="ECO:0000313" key="7">
    <source>
        <dbReference type="Proteomes" id="UP001190700"/>
    </source>
</evidence>
<dbReference type="InterPro" id="IPR022441">
    <property type="entry name" value="Para_beta_helix_rpt-2"/>
</dbReference>
<name>A0AAE0CAU9_9CHLO</name>
<evidence type="ECO:0000313" key="6">
    <source>
        <dbReference type="EMBL" id="KAK3251623.1"/>
    </source>
</evidence>
<feature type="domain" description="Right handed beta helix" evidence="5">
    <location>
        <begin position="438"/>
        <end position="589"/>
    </location>
</feature>
<dbReference type="InterPro" id="IPR039448">
    <property type="entry name" value="Beta_helix"/>
</dbReference>
<accession>A0AAE0CAU9</accession>
<reference evidence="6 7" key="1">
    <citation type="journal article" date="2015" name="Genome Biol. Evol.">
        <title>Comparative Genomics of a Bacterivorous Green Alga Reveals Evolutionary Causalities and Consequences of Phago-Mixotrophic Mode of Nutrition.</title>
        <authorList>
            <person name="Burns J.A."/>
            <person name="Paasch A."/>
            <person name="Narechania A."/>
            <person name="Kim E."/>
        </authorList>
    </citation>
    <scope>NUCLEOTIDE SEQUENCE [LARGE SCALE GENOMIC DNA]</scope>
    <source>
        <strain evidence="6 7">PLY_AMNH</strain>
    </source>
</reference>
<evidence type="ECO:0000256" key="2">
    <source>
        <dbReference type="ARBA" id="ARBA00022737"/>
    </source>
</evidence>
<evidence type="ECO:0000256" key="1">
    <source>
        <dbReference type="ARBA" id="ARBA00004906"/>
    </source>
</evidence>
<dbReference type="Pfam" id="PF13229">
    <property type="entry name" value="Beta_helix"/>
    <property type="match status" value="1"/>
</dbReference>
<comment type="caution">
    <text evidence="6">The sequence shown here is derived from an EMBL/GenBank/DDBJ whole genome shotgun (WGS) entry which is preliminary data.</text>
</comment>
<dbReference type="EMBL" id="LGRX02025929">
    <property type="protein sequence ID" value="KAK3251623.1"/>
    <property type="molecule type" value="Genomic_DNA"/>
</dbReference>
<evidence type="ECO:0000256" key="3">
    <source>
        <dbReference type="ARBA" id="ARBA00022786"/>
    </source>
</evidence>
<feature type="compositionally biased region" description="Polar residues" evidence="4">
    <location>
        <begin position="189"/>
        <end position="206"/>
    </location>
</feature>
<comment type="pathway">
    <text evidence="1">Protein modification; protein ubiquitination.</text>
</comment>
<protein>
    <recommendedName>
        <fullName evidence="5">Right handed beta helix domain-containing protein</fullName>
    </recommendedName>
</protein>